<sequence length="118" mass="12733">MASLVLIDSSQLTCDGQHLAVKLKTTSALANYATEAGGCSAFGHACFGGHGKRSEGEVMLVPGPESDQQGPGEDEQLFLGGGRDGGNDFSRTPVIRLSPFLRQWLEAYRRTYETEVRK</sequence>
<gene>
    <name evidence="2" type="ORF">TDIB3V08_LOCUS5088</name>
</gene>
<accession>A0A7R8VJB7</accession>
<feature type="region of interest" description="Disordered" evidence="1">
    <location>
        <begin position="62"/>
        <end position="83"/>
    </location>
</feature>
<evidence type="ECO:0000313" key="2">
    <source>
        <dbReference type="EMBL" id="CAD7198812.1"/>
    </source>
</evidence>
<dbReference type="EMBL" id="OA566386">
    <property type="protein sequence ID" value="CAD7198812.1"/>
    <property type="molecule type" value="Genomic_DNA"/>
</dbReference>
<name>A0A7R8VJB7_TIMDO</name>
<reference evidence="2" key="1">
    <citation type="submission" date="2020-11" db="EMBL/GenBank/DDBJ databases">
        <authorList>
            <person name="Tran Van P."/>
        </authorList>
    </citation>
    <scope>NUCLEOTIDE SEQUENCE</scope>
</reference>
<proteinExistence type="predicted"/>
<dbReference type="AlphaFoldDB" id="A0A7R8VJB7"/>
<evidence type="ECO:0000256" key="1">
    <source>
        <dbReference type="SAM" id="MobiDB-lite"/>
    </source>
</evidence>
<protein>
    <submittedName>
        <fullName evidence="2">Uncharacterized protein</fullName>
    </submittedName>
</protein>
<organism evidence="2">
    <name type="scientific">Timema douglasi</name>
    <name type="common">Walking stick</name>
    <dbReference type="NCBI Taxonomy" id="61478"/>
    <lineage>
        <taxon>Eukaryota</taxon>
        <taxon>Metazoa</taxon>
        <taxon>Ecdysozoa</taxon>
        <taxon>Arthropoda</taxon>
        <taxon>Hexapoda</taxon>
        <taxon>Insecta</taxon>
        <taxon>Pterygota</taxon>
        <taxon>Neoptera</taxon>
        <taxon>Polyneoptera</taxon>
        <taxon>Phasmatodea</taxon>
        <taxon>Timematodea</taxon>
        <taxon>Timematoidea</taxon>
        <taxon>Timematidae</taxon>
        <taxon>Timema</taxon>
    </lineage>
</organism>